<keyword evidence="6 9" id="KW-0472">Membrane</keyword>
<dbReference type="PANTHER" id="PTHR48020">
    <property type="entry name" value="PROTON MYO-INOSITOL COTRANSPORTER"/>
    <property type="match status" value="1"/>
</dbReference>
<comment type="subcellular location">
    <subcellularLocation>
        <location evidence="1">Cell membrane</location>
        <topology evidence="1">Multi-pass membrane protein</topology>
    </subcellularLocation>
</comment>
<dbReference type="InterPro" id="IPR036259">
    <property type="entry name" value="MFS_trans_sf"/>
</dbReference>
<evidence type="ECO:0000256" key="2">
    <source>
        <dbReference type="ARBA" id="ARBA00010992"/>
    </source>
</evidence>
<dbReference type="PROSITE" id="PS00216">
    <property type="entry name" value="SUGAR_TRANSPORT_1"/>
    <property type="match status" value="1"/>
</dbReference>
<dbReference type="SUPFAM" id="SSF103473">
    <property type="entry name" value="MFS general substrate transporter"/>
    <property type="match status" value="1"/>
</dbReference>
<feature type="region of interest" description="Disordered" evidence="8">
    <location>
        <begin position="1"/>
        <end position="28"/>
    </location>
</feature>
<feature type="transmembrane region" description="Helical" evidence="9">
    <location>
        <begin position="75"/>
        <end position="95"/>
    </location>
</feature>
<feature type="transmembrane region" description="Helical" evidence="9">
    <location>
        <begin position="352"/>
        <end position="372"/>
    </location>
</feature>
<evidence type="ECO:0000313" key="11">
    <source>
        <dbReference type="EMBL" id="MBP2409816.1"/>
    </source>
</evidence>
<dbReference type="PROSITE" id="PS00217">
    <property type="entry name" value="SUGAR_TRANSPORT_2"/>
    <property type="match status" value="1"/>
</dbReference>
<comment type="similarity">
    <text evidence="2 7">Belongs to the major facilitator superfamily. Sugar transporter (TC 2.A.1.1) family.</text>
</comment>
<feature type="transmembrane region" description="Helical" evidence="9">
    <location>
        <begin position="285"/>
        <end position="308"/>
    </location>
</feature>
<feature type="transmembrane region" description="Helical" evidence="9">
    <location>
        <begin position="445"/>
        <end position="466"/>
    </location>
</feature>
<feature type="transmembrane region" description="Helical" evidence="9">
    <location>
        <begin position="169"/>
        <end position="191"/>
    </location>
</feature>
<dbReference type="InterPro" id="IPR005829">
    <property type="entry name" value="Sugar_transporter_CS"/>
</dbReference>
<evidence type="ECO:0000256" key="6">
    <source>
        <dbReference type="ARBA" id="ARBA00023136"/>
    </source>
</evidence>
<feature type="transmembrane region" description="Helical" evidence="9">
    <location>
        <begin position="107"/>
        <end position="126"/>
    </location>
</feature>
<dbReference type="RefSeq" id="WP_209892450.1">
    <property type="nucleotide sequence ID" value="NZ_BAAAJV010000025.1"/>
</dbReference>
<evidence type="ECO:0000313" key="12">
    <source>
        <dbReference type="Proteomes" id="UP000698222"/>
    </source>
</evidence>
<feature type="transmembrane region" description="Helical" evidence="9">
    <location>
        <begin position="320"/>
        <end position="345"/>
    </location>
</feature>
<keyword evidence="12" id="KW-1185">Reference proteome</keyword>
<dbReference type="Gene3D" id="1.20.1250.20">
    <property type="entry name" value="MFS general substrate transporter like domains"/>
    <property type="match status" value="1"/>
</dbReference>
<sequence>MSTPSAGSAAGPRTTAAGPGAGPSTPPAKKKSIDAVVAVATLGALAFGFDTGVISGAIPFLQLPASQGGLALDSTLVGVVTSSLVLGAAIGGLLSGRLSDSYGRKRTLLVIAVLFVIGALGTALAPNAGVMVVFRVVLGLAVGGASAVVPVFIGELAPTHLRGRLVARNELFIVIGQLCAYSSNAVLASAMPDNHHTWRFMLVLCTLPAIGLFLGTFYLTESPRWLIDRGRPDEARTVLWQLRSDAGPAQIDTEIEEIANHSRKMAATGDGDITGYLRSPWVRRLAFIGIGLAFLSQMTGVNSVMYYAPSILIDTGMGAQAAIISTVGNGVVSVLAVAIGSMVLLPRFNRRTLLLTGQIGVTLALTLMGLSFTVLPESGVRSYLVLAFMMLFLVFMQCFVAVIFWLLLAEIFPLRVRGKLMGAAVFANWIANFLVALVFPPLQAVLHGSTFFVFAAINLGTIFFYWRFIPETRGKSLEQLEEEFQSRS</sequence>
<organism evidence="11 12">
    <name type="scientific">Brachybacterium fresconis</name>
    <dbReference type="NCBI Taxonomy" id="173363"/>
    <lineage>
        <taxon>Bacteria</taxon>
        <taxon>Bacillati</taxon>
        <taxon>Actinomycetota</taxon>
        <taxon>Actinomycetes</taxon>
        <taxon>Micrococcales</taxon>
        <taxon>Dermabacteraceae</taxon>
        <taxon>Brachybacterium</taxon>
    </lineage>
</organism>
<dbReference type="PROSITE" id="PS50850">
    <property type="entry name" value="MFS"/>
    <property type="match status" value="1"/>
</dbReference>
<evidence type="ECO:0000256" key="3">
    <source>
        <dbReference type="ARBA" id="ARBA00022448"/>
    </source>
</evidence>
<keyword evidence="5 9" id="KW-1133">Transmembrane helix</keyword>
<dbReference type="NCBIfam" id="TIGR00879">
    <property type="entry name" value="SP"/>
    <property type="match status" value="1"/>
</dbReference>
<reference evidence="11 12" key="1">
    <citation type="submission" date="2021-03" db="EMBL/GenBank/DDBJ databases">
        <title>Sequencing the genomes of 1000 actinobacteria strains.</title>
        <authorList>
            <person name="Klenk H.-P."/>
        </authorList>
    </citation>
    <scope>NUCLEOTIDE SEQUENCE [LARGE SCALE GENOMIC DNA]</scope>
    <source>
        <strain evidence="11 12">DSM 14564</strain>
    </source>
</reference>
<feature type="transmembrane region" description="Helical" evidence="9">
    <location>
        <begin position="197"/>
        <end position="219"/>
    </location>
</feature>
<comment type="caution">
    <text evidence="11">The sequence shown here is derived from an EMBL/GenBank/DDBJ whole genome shotgun (WGS) entry which is preliminary data.</text>
</comment>
<name>A0ABS4YLY9_9MICO</name>
<dbReference type="Pfam" id="PF00083">
    <property type="entry name" value="Sugar_tr"/>
    <property type="match status" value="1"/>
</dbReference>
<dbReference type="InterPro" id="IPR050814">
    <property type="entry name" value="Myo-inositol_Transporter"/>
</dbReference>
<evidence type="ECO:0000256" key="9">
    <source>
        <dbReference type="SAM" id="Phobius"/>
    </source>
</evidence>
<evidence type="ECO:0000256" key="1">
    <source>
        <dbReference type="ARBA" id="ARBA00004651"/>
    </source>
</evidence>
<feature type="transmembrane region" description="Helical" evidence="9">
    <location>
        <begin position="384"/>
        <end position="408"/>
    </location>
</feature>
<evidence type="ECO:0000256" key="4">
    <source>
        <dbReference type="ARBA" id="ARBA00022692"/>
    </source>
</evidence>
<dbReference type="PANTHER" id="PTHR48020:SF12">
    <property type="entry name" value="PROTON MYO-INOSITOL COTRANSPORTER"/>
    <property type="match status" value="1"/>
</dbReference>
<proteinExistence type="inferred from homology"/>
<evidence type="ECO:0000256" key="7">
    <source>
        <dbReference type="RuleBase" id="RU003346"/>
    </source>
</evidence>
<dbReference type="EMBL" id="JAGIOC010000001">
    <property type="protein sequence ID" value="MBP2409816.1"/>
    <property type="molecule type" value="Genomic_DNA"/>
</dbReference>
<dbReference type="InterPro" id="IPR003663">
    <property type="entry name" value="Sugar/inositol_transpt"/>
</dbReference>
<gene>
    <name evidence="11" type="ORF">JOF44_002719</name>
</gene>
<dbReference type="InterPro" id="IPR020846">
    <property type="entry name" value="MFS_dom"/>
</dbReference>
<accession>A0ABS4YLY9</accession>
<evidence type="ECO:0000256" key="5">
    <source>
        <dbReference type="ARBA" id="ARBA00022989"/>
    </source>
</evidence>
<dbReference type="Proteomes" id="UP000698222">
    <property type="component" value="Unassembled WGS sequence"/>
</dbReference>
<feature type="transmembrane region" description="Helical" evidence="9">
    <location>
        <begin position="35"/>
        <end position="63"/>
    </location>
</feature>
<keyword evidence="3 7" id="KW-0813">Transport</keyword>
<keyword evidence="4 9" id="KW-0812">Transmembrane</keyword>
<dbReference type="InterPro" id="IPR005828">
    <property type="entry name" value="MFS_sugar_transport-like"/>
</dbReference>
<feature type="domain" description="Major facilitator superfamily (MFS) profile" evidence="10">
    <location>
        <begin position="36"/>
        <end position="473"/>
    </location>
</feature>
<feature type="transmembrane region" description="Helical" evidence="9">
    <location>
        <begin position="132"/>
        <end position="157"/>
    </location>
</feature>
<evidence type="ECO:0000256" key="8">
    <source>
        <dbReference type="SAM" id="MobiDB-lite"/>
    </source>
</evidence>
<evidence type="ECO:0000259" key="10">
    <source>
        <dbReference type="PROSITE" id="PS50850"/>
    </source>
</evidence>
<protein>
    <submittedName>
        <fullName evidence="11">Major inositol transporter-like SP family MFS transporter</fullName>
    </submittedName>
</protein>
<feature type="compositionally biased region" description="Low complexity" evidence="8">
    <location>
        <begin position="1"/>
        <end position="18"/>
    </location>
</feature>
<feature type="transmembrane region" description="Helical" evidence="9">
    <location>
        <begin position="420"/>
        <end position="439"/>
    </location>
</feature>
<dbReference type="PRINTS" id="PR00171">
    <property type="entry name" value="SUGRTRNSPORT"/>
</dbReference>